<dbReference type="GO" id="GO:0008410">
    <property type="term" value="F:CoA-transferase activity"/>
    <property type="evidence" value="ECO:0007669"/>
    <property type="project" value="TreeGrafter"/>
</dbReference>
<dbReference type="OrthoDB" id="9797653at2"/>
<name>A0A4Q7UTP7_PSEST</name>
<dbReference type="EMBL" id="SHKL01000001">
    <property type="protein sequence ID" value="RZT84248.1"/>
    <property type="molecule type" value="Genomic_DNA"/>
</dbReference>
<dbReference type="InterPro" id="IPR003673">
    <property type="entry name" value="CoA-Trfase_fam_III"/>
</dbReference>
<gene>
    <name evidence="2" type="ORF">EV383_1086</name>
</gene>
<dbReference type="PANTHER" id="PTHR48207">
    <property type="entry name" value="SUCCINATE--HYDROXYMETHYLGLUTARATE COA-TRANSFERASE"/>
    <property type="match status" value="1"/>
</dbReference>
<keyword evidence="3" id="KW-1185">Reference proteome</keyword>
<evidence type="ECO:0000256" key="1">
    <source>
        <dbReference type="ARBA" id="ARBA00022679"/>
    </source>
</evidence>
<dbReference type="InterPro" id="IPR050483">
    <property type="entry name" value="CoA-transferase_III_domain"/>
</dbReference>
<sequence>MTEPALHDVRVLDMTEGIAGPYAASVLGDLGADVVKIERPQGDWGRTSGAILHEGFGSVFVAMNRNKRCLGLDVRTDGGQQVVRDLVRRSDVIVSNYRPGAMDRLGLGFDDVTALRPGIVYATVSAFDPGGPYAELPGNDTGLQAASGLMDLIGEPDGPPLRVAVPVVDFTAALFAVQGILAALHNPASARRVDVSLINAAAALQGLPLTEFLHTGEPPRRQGNQNAFLAPAGAFATADGRYVTVSCLRESHWCNLCRVLGREDLTSDPRYVDNASRVEHRTALNAEIAPLLAQRTQAEWLPLLRDADVLTAAVNDFDDVVSDPGLGPTLPVNDTGLSGDGGSRAVGYPVRFDGRFPAHERGPARAGEHSAEVLRDLGYDDAAVDDLVTAGAVFLASP</sequence>
<evidence type="ECO:0000313" key="2">
    <source>
        <dbReference type="EMBL" id="RZT84248.1"/>
    </source>
</evidence>
<organism evidence="2 3">
    <name type="scientific">Pseudonocardia sediminis</name>
    <dbReference type="NCBI Taxonomy" id="1397368"/>
    <lineage>
        <taxon>Bacteria</taxon>
        <taxon>Bacillati</taxon>
        <taxon>Actinomycetota</taxon>
        <taxon>Actinomycetes</taxon>
        <taxon>Pseudonocardiales</taxon>
        <taxon>Pseudonocardiaceae</taxon>
        <taxon>Pseudonocardia</taxon>
    </lineage>
</organism>
<reference evidence="2 3" key="1">
    <citation type="submission" date="2019-02" db="EMBL/GenBank/DDBJ databases">
        <title>Sequencing the genomes of 1000 actinobacteria strains.</title>
        <authorList>
            <person name="Klenk H.-P."/>
        </authorList>
    </citation>
    <scope>NUCLEOTIDE SEQUENCE [LARGE SCALE GENOMIC DNA]</scope>
    <source>
        <strain evidence="2 3">DSM 45779</strain>
    </source>
</reference>
<evidence type="ECO:0000313" key="3">
    <source>
        <dbReference type="Proteomes" id="UP000291591"/>
    </source>
</evidence>
<dbReference type="InterPro" id="IPR023606">
    <property type="entry name" value="CoA-Trfase_III_dom_1_sf"/>
</dbReference>
<protein>
    <submittedName>
        <fullName evidence="2">Formyl-CoA transferase</fullName>
    </submittedName>
</protein>
<proteinExistence type="predicted"/>
<dbReference type="Gene3D" id="3.30.1540.10">
    <property type="entry name" value="formyl-coa transferase, domain 3"/>
    <property type="match status" value="1"/>
</dbReference>
<dbReference type="SUPFAM" id="SSF89796">
    <property type="entry name" value="CoA-transferase family III (CaiB/BaiF)"/>
    <property type="match status" value="1"/>
</dbReference>
<dbReference type="InterPro" id="IPR044855">
    <property type="entry name" value="CoA-Trfase_III_dom3_sf"/>
</dbReference>
<dbReference type="PANTHER" id="PTHR48207:SF3">
    <property type="entry name" value="SUCCINATE--HYDROXYMETHYLGLUTARATE COA-TRANSFERASE"/>
    <property type="match status" value="1"/>
</dbReference>
<dbReference type="Proteomes" id="UP000291591">
    <property type="component" value="Unassembled WGS sequence"/>
</dbReference>
<comment type="caution">
    <text evidence="2">The sequence shown here is derived from an EMBL/GenBank/DDBJ whole genome shotgun (WGS) entry which is preliminary data.</text>
</comment>
<dbReference type="AlphaFoldDB" id="A0A4Q7UTP7"/>
<keyword evidence="1 2" id="KW-0808">Transferase</keyword>
<dbReference type="Pfam" id="PF02515">
    <property type="entry name" value="CoA_transf_3"/>
    <property type="match status" value="1"/>
</dbReference>
<dbReference type="Gene3D" id="3.40.50.10540">
    <property type="entry name" value="Crotonobetainyl-coa:carnitine coa-transferase, domain 1"/>
    <property type="match status" value="1"/>
</dbReference>
<dbReference type="RefSeq" id="WP_130288875.1">
    <property type="nucleotide sequence ID" value="NZ_SHKL01000001.1"/>
</dbReference>
<accession>A0A4Q7UTP7</accession>